<comment type="caution">
    <text evidence="14">The sequence shown here is derived from an EMBL/GenBank/DDBJ whole genome shotgun (WGS) entry which is preliminary data.</text>
</comment>
<evidence type="ECO:0000256" key="8">
    <source>
        <dbReference type="ARBA" id="ARBA00033323"/>
    </source>
</evidence>
<accession>A0A9P7XN89</accession>
<evidence type="ECO:0000256" key="12">
    <source>
        <dbReference type="SAM" id="SignalP"/>
    </source>
</evidence>
<organism evidence="14 15">
    <name type="scientific">Linnemannia hyalina</name>
    <dbReference type="NCBI Taxonomy" id="64524"/>
    <lineage>
        <taxon>Eukaryota</taxon>
        <taxon>Fungi</taxon>
        <taxon>Fungi incertae sedis</taxon>
        <taxon>Mucoromycota</taxon>
        <taxon>Mortierellomycotina</taxon>
        <taxon>Mortierellomycetes</taxon>
        <taxon>Mortierellales</taxon>
        <taxon>Mortierellaceae</taxon>
        <taxon>Linnemannia</taxon>
    </lineage>
</organism>
<dbReference type="AlphaFoldDB" id="A0A9P7XN89"/>
<keyword evidence="15" id="KW-1185">Reference proteome</keyword>
<dbReference type="Pfam" id="PF00579">
    <property type="entry name" value="tRNA-synt_1b"/>
    <property type="match status" value="1"/>
</dbReference>
<dbReference type="Proteomes" id="UP000707451">
    <property type="component" value="Unassembled WGS sequence"/>
</dbReference>
<evidence type="ECO:0000256" key="7">
    <source>
        <dbReference type="ARBA" id="ARBA00023146"/>
    </source>
</evidence>
<evidence type="ECO:0000256" key="3">
    <source>
        <dbReference type="ARBA" id="ARBA00022741"/>
    </source>
</evidence>
<dbReference type="SMART" id="SM00239">
    <property type="entry name" value="C2"/>
    <property type="match status" value="1"/>
</dbReference>
<name>A0A9P7XN89_9FUNG</name>
<dbReference type="HAMAP" id="MF_02006">
    <property type="entry name" value="Tyr_tRNA_synth_type1"/>
    <property type="match status" value="1"/>
</dbReference>
<dbReference type="GO" id="GO:0004831">
    <property type="term" value="F:tyrosine-tRNA ligase activity"/>
    <property type="evidence" value="ECO:0007669"/>
    <property type="project" value="UniProtKB-EC"/>
</dbReference>
<dbReference type="InterPro" id="IPR024107">
    <property type="entry name" value="Tyr-tRNA-ligase_bac_1"/>
</dbReference>
<feature type="chain" id="PRO_5040214090" description="Tyrosine--tRNA ligase" evidence="12">
    <location>
        <begin position="21"/>
        <end position="604"/>
    </location>
</feature>
<dbReference type="Gene3D" id="3.10.290.10">
    <property type="entry name" value="RNA-binding S4 domain"/>
    <property type="match status" value="1"/>
</dbReference>
<protein>
    <recommendedName>
        <fullName evidence="1 11">Tyrosine--tRNA ligase</fullName>
        <ecNumber evidence="1 11">6.1.1.1</ecNumber>
    </recommendedName>
    <alternativeName>
        <fullName evidence="8 11">Tyrosyl-tRNA synthetase</fullName>
    </alternativeName>
</protein>
<dbReference type="GO" id="GO:0005829">
    <property type="term" value="C:cytosol"/>
    <property type="evidence" value="ECO:0007669"/>
    <property type="project" value="TreeGrafter"/>
</dbReference>
<dbReference type="InterPro" id="IPR035892">
    <property type="entry name" value="C2_domain_sf"/>
</dbReference>
<dbReference type="InterPro" id="IPR054608">
    <property type="entry name" value="SYY-like_C"/>
</dbReference>
<keyword evidence="12" id="KW-0732">Signal</keyword>
<evidence type="ECO:0000313" key="15">
    <source>
        <dbReference type="Proteomes" id="UP000707451"/>
    </source>
</evidence>
<evidence type="ECO:0000256" key="4">
    <source>
        <dbReference type="ARBA" id="ARBA00022840"/>
    </source>
</evidence>
<keyword evidence="7 11" id="KW-0030">Aminoacyl-tRNA synthetase</keyword>
<evidence type="ECO:0000256" key="10">
    <source>
        <dbReference type="PROSITE-ProRule" id="PRU00182"/>
    </source>
</evidence>
<dbReference type="EMBL" id="JAHRHY010000015">
    <property type="protein sequence ID" value="KAG9063618.1"/>
    <property type="molecule type" value="Genomic_DNA"/>
</dbReference>
<dbReference type="EC" id="6.1.1.1" evidence="1 11"/>
<evidence type="ECO:0000256" key="9">
    <source>
        <dbReference type="ARBA" id="ARBA00048248"/>
    </source>
</evidence>
<dbReference type="CDD" id="cd00805">
    <property type="entry name" value="TyrRS_core"/>
    <property type="match status" value="1"/>
</dbReference>
<evidence type="ECO:0000313" key="14">
    <source>
        <dbReference type="EMBL" id="KAG9063618.1"/>
    </source>
</evidence>
<dbReference type="Gene3D" id="2.60.40.150">
    <property type="entry name" value="C2 domain"/>
    <property type="match status" value="1"/>
</dbReference>
<dbReference type="Pfam" id="PF00168">
    <property type="entry name" value="C2"/>
    <property type="match status" value="1"/>
</dbReference>
<gene>
    <name evidence="14" type="primary">MSY1</name>
    <name evidence="14" type="ORF">KI688_003729</name>
</gene>
<keyword evidence="3 11" id="KW-0547">Nucleotide-binding</keyword>
<dbReference type="PANTHER" id="PTHR11766">
    <property type="entry name" value="TYROSYL-TRNA SYNTHETASE"/>
    <property type="match status" value="1"/>
</dbReference>
<evidence type="ECO:0000256" key="6">
    <source>
        <dbReference type="ARBA" id="ARBA00022917"/>
    </source>
</evidence>
<dbReference type="GO" id="GO:0006437">
    <property type="term" value="P:tyrosyl-tRNA aminoacylation"/>
    <property type="evidence" value="ECO:0007669"/>
    <property type="project" value="InterPro"/>
</dbReference>
<keyword evidence="5 10" id="KW-0694">RNA-binding</keyword>
<dbReference type="CDD" id="cd00165">
    <property type="entry name" value="S4"/>
    <property type="match status" value="1"/>
</dbReference>
<dbReference type="InterPro" id="IPR024088">
    <property type="entry name" value="Tyr-tRNA-ligase_bac-type"/>
</dbReference>
<dbReference type="GO" id="GO:0005739">
    <property type="term" value="C:mitochondrion"/>
    <property type="evidence" value="ECO:0007669"/>
    <property type="project" value="TreeGrafter"/>
</dbReference>
<evidence type="ECO:0000256" key="1">
    <source>
        <dbReference type="ARBA" id="ARBA00013160"/>
    </source>
</evidence>
<keyword evidence="4 11" id="KW-0067">ATP-binding</keyword>
<dbReference type="Gene3D" id="1.10.240.10">
    <property type="entry name" value="Tyrosyl-Transfer RNA Synthetase"/>
    <property type="match status" value="1"/>
</dbReference>
<sequence length="604" mass="66451">MKFTTLVAALLAPIAVLASAAVEITHPEANVNAEGLINIFATKKGQLYVKLNRANNLRNKDWFSRSDPYIEMWLDKSYKQRSKDTKGQSPVFDETFCFYLRPGQNKLNVRAVDKDTFRDDKIGEATISLDNVINTGNSPAQDYNLPKWLGLRSDGSVELQQRGLVAAMTSPDLMDHVDAGPTAIYCGVDPTASSLHLGNLVTLLGLLHFHIKGHTTIGLVGGATGSIGDPSGKSTERQPMSAATLAHNVAGIDAQFHQFFKRGRNYAQKRGYEVEGHGGKVKVVNNKTWFGKLSALDFLGDVGRYARVGTMIARDSVKSRLESPQGISFTEFSYQLLQAYDFWHLYHKDGCRIQLGGSDQWGNITAGIDLIHKKKMTNEEQVIINSGADEKAMAAYGLTIPLLTTSTGEKFGKSAGNAVWLDEKMTSLFDFYQFFVKTADADVGRYLHYFTLLTSEQIQDVMTQHNVEPEKRVAQHALAKETTELVHGVDAVSKALLATHVLFGASLDNVKGKELIDAFEHDSRMVSLTRDQVAEMSLDRIAVESGLCSSKSEAKKLVKSGGFYINNVKVSDAAYRIGHKDWIDGAVCVLRSGKSNYKLVRAAP</sequence>
<feature type="domain" description="C2" evidence="13">
    <location>
        <begin position="25"/>
        <end position="143"/>
    </location>
</feature>
<dbReference type="OrthoDB" id="337870at2759"/>
<evidence type="ECO:0000256" key="11">
    <source>
        <dbReference type="RuleBase" id="RU361234"/>
    </source>
</evidence>
<dbReference type="Gene3D" id="3.40.50.620">
    <property type="entry name" value="HUPs"/>
    <property type="match status" value="1"/>
</dbReference>
<dbReference type="FunFam" id="1.10.240.10:FF:000001">
    <property type="entry name" value="Tyrosine--tRNA ligase"/>
    <property type="match status" value="1"/>
</dbReference>
<dbReference type="NCBIfam" id="TIGR00234">
    <property type="entry name" value="tyrS"/>
    <property type="match status" value="1"/>
</dbReference>
<dbReference type="SUPFAM" id="SSF55174">
    <property type="entry name" value="Alpha-L RNA-binding motif"/>
    <property type="match status" value="1"/>
</dbReference>
<keyword evidence="6 11" id="KW-0648">Protein biosynthesis</keyword>
<dbReference type="Pfam" id="PF22421">
    <property type="entry name" value="SYY_C-terminal"/>
    <property type="match status" value="1"/>
</dbReference>
<comment type="catalytic activity">
    <reaction evidence="9 11">
        <text>tRNA(Tyr) + L-tyrosine + ATP = L-tyrosyl-tRNA(Tyr) + AMP + diphosphate + H(+)</text>
        <dbReference type="Rhea" id="RHEA:10220"/>
        <dbReference type="Rhea" id="RHEA-COMP:9706"/>
        <dbReference type="Rhea" id="RHEA-COMP:9707"/>
        <dbReference type="ChEBI" id="CHEBI:15378"/>
        <dbReference type="ChEBI" id="CHEBI:30616"/>
        <dbReference type="ChEBI" id="CHEBI:33019"/>
        <dbReference type="ChEBI" id="CHEBI:58315"/>
        <dbReference type="ChEBI" id="CHEBI:78442"/>
        <dbReference type="ChEBI" id="CHEBI:78536"/>
        <dbReference type="ChEBI" id="CHEBI:456215"/>
        <dbReference type="EC" id="6.1.1.1"/>
    </reaction>
</comment>
<reference evidence="14" key="1">
    <citation type="submission" date="2021-06" db="EMBL/GenBank/DDBJ databases">
        <title>Genome Sequence of Mortierella hyaline Strain SCG-10, a Cold-Adapted, Nitrate-Reducing Fungus Isolated from Soil in Minnesota, USA.</title>
        <authorList>
            <person name="Aldossari N."/>
        </authorList>
    </citation>
    <scope>NUCLEOTIDE SEQUENCE</scope>
    <source>
        <strain evidence="14">SCG-10</strain>
    </source>
</reference>
<dbReference type="InterPro" id="IPR002305">
    <property type="entry name" value="aa-tRNA-synth_Ic"/>
</dbReference>
<dbReference type="SMART" id="SM00363">
    <property type="entry name" value="S4"/>
    <property type="match status" value="1"/>
</dbReference>
<comment type="similarity">
    <text evidence="11">Belongs to the class-I aminoacyl-tRNA synthetase family.</text>
</comment>
<dbReference type="InterPro" id="IPR002307">
    <property type="entry name" value="Tyr-tRNA-ligase"/>
</dbReference>
<dbReference type="GO" id="GO:0005524">
    <property type="term" value="F:ATP binding"/>
    <property type="evidence" value="ECO:0007669"/>
    <property type="project" value="UniProtKB-KW"/>
</dbReference>
<dbReference type="GO" id="GO:0003723">
    <property type="term" value="F:RNA binding"/>
    <property type="evidence" value="ECO:0007669"/>
    <property type="project" value="UniProtKB-KW"/>
</dbReference>
<evidence type="ECO:0000259" key="13">
    <source>
        <dbReference type="PROSITE" id="PS50004"/>
    </source>
</evidence>
<dbReference type="CDD" id="cd00030">
    <property type="entry name" value="C2"/>
    <property type="match status" value="1"/>
</dbReference>
<dbReference type="InterPro" id="IPR036986">
    <property type="entry name" value="S4_RNA-bd_sf"/>
</dbReference>
<dbReference type="PANTHER" id="PTHR11766:SF0">
    <property type="entry name" value="TYROSINE--TRNA LIGASE, MITOCHONDRIAL"/>
    <property type="match status" value="1"/>
</dbReference>
<dbReference type="InterPro" id="IPR000008">
    <property type="entry name" value="C2_dom"/>
</dbReference>
<dbReference type="PRINTS" id="PR01040">
    <property type="entry name" value="TRNASYNTHTYR"/>
</dbReference>
<dbReference type="PROSITE" id="PS50889">
    <property type="entry name" value="S4"/>
    <property type="match status" value="1"/>
</dbReference>
<keyword evidence="2 11" id="KW-0436">Ligase</keyword>
<proteinExistence type="inferred from homology"/>
<feature type="signal peptide" evidence="12">
    <location>
        <begin position="1"/>
        <end position="20"/>
    </location>
</feature>
<evidence type="ECO:0000256" key="5">
    <source>
        <dbReference type="ARBA" id="ARBA00022884"/>
    </source>
</evidence>
<dbReference type="InterPro" id="IPR002942">
    <property type="entry name" value="S4_RNA-bd"/>
</dbReference>
<evidence type="ECO:0000256" key="2">
    <source>
        <dbReference type="ARBA" id="ARBA00022598"/>
    </source>
</evidence>
<dbReference type="InterPro" id="IPR014729">
    <property type="entry name" value="Rossmann-like_a/b/a_fold"/>
</dbReference>
<dbReference type="SUPFAM" id="SSF52374">
    <property type="entry name" value="Nucleotidylyl transferase"/>
    <property type="match status" value="1"/>
</dbReference>
<dbReference type="SUPFAM" id="SSF49562">
    <property type="entry name" value="C2 domain (Calcium/lipid-binding domain, CaLB)"/>
    <property type="match status" value="1"/>
</dbReference>
<dbReference type="PROSITE" id="PS50004">
    <property type="entry name" value="C2"/>
    <property type="match status" value="1"/>
</dbReference>